<protein>
    <recommendedName>
        <fullName evidence="3">Haloacid dehalogenase</fullName>
    </recommendedName>
</protein>
<reference evidence="1 2" key="1">
    <citation type="submission" date="2017-09" db="EMBL/GenBank/DDBJ databases">
        <title>Depth-based differentiation of microbial function through sediment-hosted aquifers and enrichment of novel symbionts in the deep terrestrial subsurface.</title>
        <authorList>
            <person name="Probst A.J."/>
            <person name="Ladd B."/>
            <person name="Jarett J.K."/>
            <person name="Geller-Mcgrath D.E."/>
            <person name="Sieber C.M."/>
            <person name="Emerson J.B."/>
            <person name="Anantharaman K."/>
            <person name="Thomas B.C."/>
            <person name="Malmstrom R."/>
            <person name="Stieglmeier M."/>
            <person name="Klingl A."/>
            <person name="Woyke T."/>
            <person name="Ryan C.M."/>
            <person name="Banfield J.F."/>
        </authorList>
    </citation>
    <scope>NUCLEOTIDE SEQUENCE [LARGE SCALE GENOMIC DNA]</scope>
    <source>
        <strain evidence="1">CG11_big_fil_rev_8_21_14_0_20_35_14</strain>
    </source>
</reference>
<name>A0A2H0KM71_9BACT</name>
<dbReference type="InterPro" id="IPR023198">
    <property type="entry name" value="PGP-like_dom2"/>
</dbReference>
<dbReference type="Gene3D" id="1.10.150.240">
    <property type="entry name" value="Putative phosphatase, domain 2"/>
    <property type="match status" value="1"/>
</dbReference>
<dbReference type="EMBL" id="PCVL01000053">
    <property type="protein sequence ID" value="PIQ72316.1"/>
    <property type="molecule type" value="Genomic_DNA"/>
</dbReference>
<dbReference type="Gene3D" id="3.40.50.1000">
    <property type="entry name" value="HAD superfamily/HAD-like"/>
    <property type="match status" value="1"/>
</dbReference>
<accession>A0A2H0KM71</accession>
<evidence type="ECO:0000313" key="1">
    <source>
        <dbReference type="EMBL" id="PIQ72316.1"/>
    </source>
</evidence>
<dbReference type="SFLD" id="SFLDS00003">
    <property type="entry name" value="Haloacid_Dehalogenase"/>
    <property type="match status" value="1"/>
</dbReference>
<comment type="caution">
    <text evidence="1">The sequence shown here is derived from an EMBL/GenBank/DDBJ whole genome shotgun (WGS) entry which is preliminary data.</text>
</comment>
<dbReference type="AlphaFoldDB" id="A0A2H0KM71"/>
<dbReference type="InterPro" id="IPR023214">
    <property type="entry name" value="HAD_sf"/>
</dbReference>
<dbReference type="InterPro" id="IPR041492">
    <property type="entry name" value="HAD_2"/>
</dbReference>
<dbReference type="PANTHER" id="PTHR43611:SF3">
    <property type="entry name" value="FLAVIN MONONUCLEOTIDE HYDROLASE 1, CHLOROPLATIC"/>
    <property type="match status" value="1"/>
</dbReference>
<dbReference type="CDD" id="cd02603">
    <property type="entry name" value="HAD_sEH-N_like"/>
    <property type="match status" value="1"/>
</dbReference>
<dbReference type="PANTHER" id="PTHR43611">
    <property type="entry name" value="ALPHA-D-GLUCOSE 1-PHOSPHATE PHOSPHATASE"/>
    <property type="match status" value="1"/>
</dbReference>
<gene>
    <name evidence="1" type="ORF">COV86_03705</name>
</gene>
<dbReference type="PRINTS" id="PR00413">
    <property type="entry name" value="HADHALOGNASE"/>
</dbReference>
<dbReference type="NCBIfam" id="TIGR01509">
    <property type="entry name" value="HAD-SF-IA-v3"/>
    <property type="match status" value="1"/>
</dbReference>
<dbReference type="InterPro" id="IPR006439">
    <property type="entry name" value="HAD-SF_hydro_IA"/>
</dbReference>
<dbReference type="SUPFAM" id="SSF56784">
    <property type="entry name" value="HAD-like"/>
    <property type="match status" value="1"/>
</dbReference>
<organism evidence="1 2">
    <name type="scientific">Candidatus Roizmanbacteria bacterium CG11_big_fil_rev_8_21_14_0_20_35_14</name>
    <dbReference type="NCBI Taxonomy" id="1974855"/>
    <lineage>
        <taxon>Bacteria</taxon>
        <taxon>Candidatus Roizmaniibacteriota</taxon>
    </lineage>
</organism>
<dbReference type="InterPro" id="IPR036412">
    <property type="entry name" value="HAD-like_sf"/>
</dbReference>
<dbReference type="Proteomes" id="UP000229570">
    <property type="component" value="Unassembled WGS sequence"/>
</dbReference>
<dbReference type="Pfam" id="PF13419">
    <property type="entry name" value="HAD_2"/>
    <property type="match status" value="1"/>
</dbReference>
<evidence type="ECO:0000313" key="2">
    <source>
        <dbReference type="Proteomes" id="UP000229570"/>
    </source>
</evidence>
<sequence>MIKAFLFDLGGVLFTNGTKKFISYISSQYSLNEDNVKEIIDGNIGSQYREAKISRDEFWKHVKEKLNLKESSDELEKEWINRYELISETKEIISKLATNYKVYYLSDNVKERVDKLDERFHFISLFTDGIFSHKVGVRKPDPKIYQYALEKTKTLPQETVFIDDKPKMLEPAKKLGMITILFTTPNKLKEDLIHLRLYF</sequence>
<dbReference type="SFLD" id="SFLDG01129">
    <property type="entry name" value="C1.5:_HAD__Beta-PGM__Phosphata"/>
    <property type="match status" value="1"/>
</dbReference>
<dbReference type="NCBIfam" id="TIGR01549">
    <property type="entry name" value="HAD-SF-IA-v1"/>
    <property type="match status" value="1"/>
</dbReference>
<proteinExistence type="predicted"/>
<evidence type="ECO:0008006" key="3">
    <source>
        <dbReference type="Google" id="ProtNLM"/>
    </source>
</evidence>